<keyword evidence="1" id="KW-1185">Reference proteome</keyword>
<feature type="non-terminal residue" evidence="2">
    <location>
        <position position="558"/>
    </location>
</feature>
<accession>A0ABM0GYB1</accession>
<evidence type="ECO:0000313" key="1">
    <source>
        <dbReference type="Proteomes" id="UP000694865"/>
    </source>
</evidence>
<sequence length="558" mass="63398">MPSCAGCMWLEWRVNTKSNATYVTVQRGDEYCYASVTLRAMAERVCDYMQNTEVGQPRKSTLCVLIVAGQNDTFTCTTCEYDEGLSYSLNRTCLTDPGSVSLISNCTTKCYTAAAYYGNNLRVSRGCDIDLEFSWTNDCAYSQFGVVYGGYVCTCDTQDNCNSDDTGHFRCYQCDSREDDDCYANLNTNLPVACLTGHTKCIMETMEPYPETAAQYSGLDIYDYVRRYCADTDYGKEGIFIDFHLASLHCYHSCDTSACNDQQDGGQQISRGCDSAYNYEWTNTCRYVVDGVDLVYTCTCDVDTCNADDSDYMWCYYCDSAEDDNCYDVENNLNLLLPSVTGSRYCTFETMAPYADKISTFGDNQLYNYMKRYSSDIYYGPDGICVDYNNVALRCYYSCHEEGCHQYEDYQCISSIDISEPIMCVSCDYNSAAYDYNRECLTDPSSMPTTECNSTCITRAYYLDGNLQMHRGCDCNNIYTDIKNECRYTEAEGKDDIYVCTCSGEDLCNSDDSHYHQCYQCDSRNDFSCYSQYYLDSPQPCVTGHRACVTEVMEPYDQ</sequence>
<organism evidence="1 2">
    <name type="scientific">Saccoglossus kowalevskii</name>
    <name type="common">Acorn worm</name>
    <dbReference type="NCBI Taxonomy" id="10224"/>
    <lineage>
        <taxon>Eukaryota</taxon>
        <taxon>Metazoa</taxon>
        <taxon>Hemichordata</taxon>
        <taxon>Enteropneusta</taxon>
        <taxon>Harrimaniidae</taxon>
        <taxon>Saccoglossus</taxon>
    </lineage>
</organism>
<proteinExistence type="predicted"/>
<protein>
    <submittedName>
        <fullName evidence="2">Uncharacterized protein LOC100377440</fullName>
    </submittedName>
</protein>
<evidence type="ECO:0000313" key="2">
    <source>
        <dbReference type="RefSeq" id="XP_002740057.1"/>
    </source>
</evidence>
<reference evidence="2" key="1">
    <citation type="submission" date="2025-08" db="UniProtKB">
        <authorList>
            <consortium name="RefSeq"/>
        </authorList>
    </citation>
    <scope>IDENTIFICATION</scope>
    <source>
        <tissue evidence="2">Testes</tissue>
    </source>
</reference>
<gene>
    <name evidence="2" type="primary">LOC100377440</name>
</gene>
<dbReference type="Proteomes" id="UP000694865">
    <property type="component" value="Unplaced"/>
</dbReference>
<dbReference type="RefSeq" id="XP_002740057.1">
    <property type="nucleotide sequence ID" value="XM_002740011.1"/>
</dbReference>
<dbReference type="GeneID" id="100377440"/>
<name>A0ABM0GYB1_SACKO</name>